<feature type="non-terminal residue" evidence="3">
    <location>
        <position position="148"/>
    </location>
</feature>
<feature type="signal peptide" evidence="2">
    <location>
        <begin position="1"/>
        <end position="27"/>
    </location>
</feature>
<keyword evidence="1" id="KW-1133">Transmembrane helix</keyword>
<dbReference type="PANTHER" id="PTHR41771:SF1">
    <property type="entry name" value="MEMBRANE PROTEIN"/>
    <property type="match status" value="1"/>
</dbReference>
<evidence type="ECO:0000313" key="3">
    <source>
        <dbReference type="EMBL" id="MCA9397369.1"/>
    </source>
</evidence>
<sequence length="148" mass="16523">MKHILKTLSTSLLFLVLSLGIAQPINAQTSEPSEELLEGTISKISVQEERTYDETTQLYQQLEVSITKGSLSGSTITVENGDVPLANVTEYSVGDQVVISFTQFDNQESTFHITDYVRRRGLFYLFIIFVLLSLIVGRKWGITSLLGM</sequence>
<feature type="chain" id="PRO_5038131280" description="DUF5666 domain-containing protein" evidence="2">
    <location>
        <begin position="28"/>
        <end position="148"/>
    </location>
</feature>
<keyword evidence="1" id="KW-0472">Membrane</keyword>
<reference evidence="3" key="2">
    <citation type="journal article" date="2021" name="Microbiome">
        <title>Successional dynamics and alternative stable states in a saline activated sludge microbial community over 9 years.</title>
        <authorList>
            <person name="Wang Y."/>
            <person name="Ye J."/>
            <person name="Ju F."/>
            <person name="Liu L."/>
            <person name="Boyd J.A."/>
            <person name="Deng Y."/>
            <person name="Parks D.H."/>
            <person name="Jiang X."/>
            <person name="Yin X."/>
            <person name="Woodcroft B.J."/>
            <person name="Tyson G.W."/>
            <person name="Hugenholtz P."/>
            <person name="Polz M.F."/>
            <person name="Zhang T."/>
        </authorList>
    </citation>
    <scope>NUCLEOTIDE SEQUENCE</scope>
    <source>
        <strain evidence="3">HKST-UBA02</strain>
    </source>
</reference>
<name>A0A955LV83_UNCKA</name>
<evidence type="ECO:0000313" key="4">
    <source>
        <dbReference type="Proteomes" id="UP000699691"/>
    </source>
</evidence>
<organism evidence="3 4">
    <name type="scientific">candidate division WWE3 bacterium</name>
    <dbReference type="NCBI Taxonomy" id="2053526"/>
    <lineage>
        <taxon>Bacteria</taxon>
        <taxon>Katanobacteria</taxon>
    </lineage>
</organism>
<dbReference type="PANTHER" id="PTHR41771">
    <property type="entry name" value="MEMBRANE PROTEIN-RELATED"/>
    <property type="match status" value="1"/>
</dbReference>
<dbReference type="Proteomes" id="UP000699691">
    <property type="component" value="Unassembled WGS sequence"/>
</dbReference>
<protein>
    <recommendedName>
        <fullName evidence="5">DUF5666 domain-containing protein</fullName>
    </recommendedName>
</protein>
<feature type="transmembrane region" description="Helical" evidence="1">
    <location>
        <begin position="121"/>
        <end position="141"/>
    </location>
</feature>
<keyword evidence="2" id="KW-0732">Signal</keyword>
<proteinExistence type="predicted"/>
<reference evidence="3" key="1">
    <citation type="submission" date="2020-04" db="EMBL/GenBank/DDBJ databases">
        <authorList>
            <person name="Zhang T."/>
        </authorList>
    </citation>
    <scope>NUCLEOTIDE SEQUENCE</scope>
    <source>
        <strain evidence="3">HKST-UBA02</strain>
    </source>
</reference>
<dbReference type="EMBL" id="JAGQKY010000024">
    <property type="protein sequence ID" value="MCA9397369.1"/>
    <property type="molecule type" value="Genomic_DNA"/>
</dbReference>
<evidence type="ECO:0000256" key="2">
    <source>
        <dbReference type="SAM" id="SignalP"/>
    </source>
</evidence>
<evidence type="ECO:0008006" key="5">
    <source>
        <dbReference type="Google" id="ProtNLM"/>
    </source>
</evidence>
<accession>A0A955LV83</accession>
<evidence type="ECO:0000256" key="1">
    <source>
        <dbReference type="SAM" id="Phobius"/>
    </source>
</evidence>
<comment type="caution">
    <text evidence="3">The sequence shown here is derived from an EMBL/GenBank/DDBJ whole genome shotgun (WGS) entry which is preliminary data.</text>
</comment>
<dbReference type="InterPro" id="IPR012507">
    <property type="entry name" value="YibE_F"/>
</dbReference>
<gene>
    <name evidence="3" type="ORF">KC573_00945</name>
</gene>
<keyword evidence="1" id="KW-0812">Transmembrane</keyword>
<dbReference type="AlphaFoldDB" id="A0A955LV83"/>